<evidence type="ECO:0000313" key="2">
    <source>
        <dbReference type="Proteomes" id="UP001236507"/>
    </source>
</evidence>
<sequence length="88" mass="10117">MPTISHSEYLNALRIIKEYEEQKLNAGNFLETLSASKNLKRFLQDHNVVSFDQLVELFQNGTMNSWSGFGKKLLLEIEDLIQKSTALQ</sequence>
<reference evidence="1 2" key="1">
    <citation type="submission" date="2023-05" db="EMBL/GenBank/DDBJ databases">
        <title>Novel species of genus Flectobacillus isolated from stream in China.</title>
        <authorList>
            <person name="Lu H."/>
        </authorList>
    </citation>
    <scope>NUCLEOTIDE SEQUENCE [LARGE SCALE GENOMIC DNA]</scope>
    <source>
        <strain evidence="1 2">KCTC 42575</strain>
    </source>
</reference>
<organism evidence="1 2">
    <name type="scientific">Flectobacillus roseus</name>
    <dbReference type="NCBI Taxonomy" id="502259"/>
    <lineage>
        <taxon>Bacteria</taxon>
        <taxon>Pseudomonadati</taxon>
        <taxon>Bacteroidota</taxon>
        <taxon>Cytophagia</taxon>
        <taxon>Cytophagales</taxon>
        <taxon>Flectobacillaceae</taxon>
        <taxon>Flectobacillus</taxon>
    </lineage>
</organism>
<evidence type="ECO:0000313" key="1">
    <source>
        <dbReference type="EMBL" id="MDI9861492.1"/>
    </source>
</evidence>
<dbReference type="EMBL" id="JASHIF010000020">
    <property type="protein sequence ID" value="MDI9861492.1"/>
    <property type="molecule type" value="Genomic_DNA"/>
</dbReference>
<dbReference type="RefSeq" id="WP_166550354.1">
    <property type="nucleotide sequence ID" value="NZ_JASHIF010000020.1"/>
</dbReference>
<name>A0ABT6YDG8_9BACT</name>
<accession>A0ABT6YDG8</accession>
<gene>
    <name evidence="1" type="ORF">QM524_19895</name>
</gene>
<protein>
    <recommendedName>
        <fullName evidence="3">RNA polymerase alpha subunit C-terminal domain-containing protein</fullName>
    </recommendedName>
</protein>
<comment type="caution">
    <text evidence="1">The sequence shown here is derived from an EMBL/GenBank/DDBJ whole genome shotgun (WGS) entry which is preliminary data.</text>
</comment>
<keyword evidence="2" id="KW-1185">Reference proteome</keyword>
<evidence type="ECO:0008006" key="3">
    <source>
        <dbReference type="Google" id="ProtNLM"/>
    </source>
</evidence>
<dbReference type="Proteomes" id="UP001236507">
    <property type="component" value="Unassembled WGS sequence"/>
</dbReference>
<proteinExistence type="predicted"/>